<dbReference type="Gene3D" id="3.30.1540.10">
    <property type="entry name" value="formyl-coa transferase, domain 3"/>
    <property type="match status" value="1"/>
</dbReference>
<sequence>MTGPLAGIRVLDFSTLLPGPMATLFLAEAGAEVIKIERPGKGEEMRGYEPKWGDDSVNFALLNRGKTSLALDLKDTVQRDKLLPLLKQADVIVEQFRPGVMARLGLSYEEIRAINPGVIYCSITGYGQTGPRAARAGHDLNYISDMGLLALSLGSAETPVVPPALIADIAGGTYPAVFNILLALRNRDKTGKGTYLDIAMCDGLFPFVYWALGEGVATGRWPGNGDSLVSGGSCRYRLYPASDGSFVAAAPLEQKFWEIFVEAIGLAPEVRDDRRDPEATTQAVARIIAQQSGDHWSKVFEAADCCCSVVRDLRHALQDPHFRARGLFDAEVENESGERITALPVPVANAFRVNTGVARAPRLGNKNDLVANDNSDDREAPR</sequence>
<dbReference type="PANTHER" id="PTHR48228:SF5">
    <property type="entry name" value="ALPHA-METHYLACYL-COA RACEMASE"/>
    <property type="match status" value="1"/>
</dbReference>
<name>A0ABT3YBL3_9HYPH</name>
<evidence type="ECO:0000313" key="2">
    <source>
        <dbReference type="Proteomes" id="UP001081283"/>
    </source>
</evidence>
<dbReference type="Proteomes" id="UP001081283">
    <property type="component" value="Unassembled WGS sequence"/>
</dbReference>
<accession>A0ABT3YBL3</accession>
<dbReference type="InterPro" id="IPR050509">
    <property type="entry name" value="CoA-transferase_III"/>
</dbReference>
<keyword evidence="2" id="KW-1185">Reference proteome</keyword>
<dbReference type="Gene3D" id="3.40.50.10540">
    <property type="entry name" value="Crotonobetainyl-coa:carnitine coa-transferase, domain 1"/>
    <property type="match status" value="1"/>
</dbReference>
<dbReference type="RefSeq" id="WP_267611249.1">
    <property type="nucleotide sequence ID" value="NZ_JAOVZQ010000001.1"/>
</dbReference>
<organism evidence="1 2">
    <name type="scientific">Hoeflea ulvae</name>
    <dbReference type="NCBI Taxonomy" id="2983764"/>
    <lineage>
        <taxon>Bacteria</taxon>
        <taxon>Pseudomonadati</taxon>
        <taxon>Pseudomonadota</taxon>
        <taxon>Alphaproteobacteria</taxon>
        <taxon>Hyphomicrobiales</taxon>
        <taxon>Rhizobiaceae</taxon>
        <taxon>Hoeflea</taxon>
    </lineage>
</organism>
<keyword evidence="1" id="KW-0808">Transferase</keyword>
<dbReference type="GO" id="GO:0016740">
    <property type="term" value="F:transferase activity"/>
    <property type="evidence" value="ECO:0007669"/>
    <property type="project" value="UniProtKB-KW"/>
</dbReference>
<protein>
    <submittedName>
        <fullName evidence="1">CoA transferase</fullName>
    </submittedName>
</protein>
<dbReference type="PANTHER" id="PTHR48228">
    <property type="entry name" value="SUCCINYL-COA--D-CITRAMALATE COA-TRANSFERASE"/>
    <property type="match status" value="1"/>
</dbReference>
<dbReference type="InterPro" id="IPR044855">
    <property type="entry name" value="CoA-Trfase_III_dom3_sf"/>
</dbReference>
<comment type="caution">
    <text evidence="1">The sequence shown here is derived from an EMBL/GenBank/DDBJ whole genome shotgun (WGS) entry which is preliminary data.</text>
</comment>
<dbReference type="EMBL" id="JAOVZQ010000001">
    <property type="protein sequence ID" value="MCY0093280.1"/>
    <property type="molecule type" value="Genomic_DNA"/>
</dbReference>
<dbReference type="InterPro" id="IPR023606">
    <property type="entry name" value="CoA-Trfase_III_dom_1_sf"/>
</dbReference>
<dbReference type="InterPro" id="IPR003673">
    <property type="entry name" value="CoA-Trfase_fam_III"/>
</dbReference>
<proteinExistence type="predicted"/>
<evidence type="ECO:0000313" key="1">
    <source>
        <dbReference type="EMBL" id="MCY0093280.1"/>
    </source>
</evidence>
<dbReference type="Pfam" id="PF02515">
    <property type="entry name" value="CoA_transf_3"/>
    <property type="match status" value="1"/>
</dbReference>
<gene>
    <name evidence="1" type="ORF">OEG82_04435</name>
</gene>
<reference evidence="1" key="1">
    <citation type="submission" date="2022-10" db="EMBL/GenBank/DDBJ databases">
        <title>Hoeflea sp. J2-29, isolated from marine algae.</title>
        <authorList>
            <person name="Kristyanto S."/>
            <person name="Kim J.M."/>
            <person name="Jeon C.O."/>
        </authorList>
    </citation>
    <scope>NUCLEOTIDE SEQUENCE</scope>
    <source>
        <strain evidence="1">J2-29</strain>
    </source>
</reference>
<dbReference type="SUPFAM" id="SSF89796">
    <property type="entry name" value="CoA-transferase family III (CaiB/BaiF)"/>
    <property type="match status" value="1"/>
</dbReference>